<accession>A0A2M9Y6M0</accession>
<keyword evidence="2" id="KW-1185">Reference proteome</keyword>
<organism evidence="1 2">
    <name type="scientific">Leptospira brenneri</name>
    <dbReference type="NCBI Taxonomy" id="2023182"/>
    <lineage>
        <taxon>Bacteria</taxon>
        <taxon>Pseudomonadati</taxon>
        <taxon>Spirochaetota</taxon>
        <taxon>Spirochaetia</taxon>
        <taxon>Leptospirales</taxon>
        <taxon>Leptospiraceae</taxon>
        <taxon>Leptospira</taxon>
    </lineage>
</organism>
<dbReference type="OrthoDB" id="341000at2"/>
<sequence>MNETPSQVKSEGFLDGLIELFAGLEDYRSPYAPTIQPPDNLIQELVQNASFKSGLISATCSLPPGPLGILSILPELLLVYRIQGHLILDIAALYGKEVQVTKELLLYCLFKHGGSQVFRKIIEESSLKILIRPTTVRVFQTMLEKLGIIVSKSIIRKQFSRWIPIGGAVVTGTFAYYDTKRVGKTAMELFSKEIHFEEIREFLEPQ</sequence>
<evidence type="ECO:0008006" key="3">
    <source>
        <dbReference type="Google" id="ProtNLM"/>
    </source>
</evidence>
<protein>
    <recommendedName>
        <fullName evidence="3">EcsC family protein</fullName>
    </recommendedName>
</protein>
<dbReference type="RefSeq" id="WP_100789069.1">
    <property type="nucleotide sequence ID" value="NZ_NPDQ01000001.1"/>
</dbReference>
<evidence type="ECO:0000313" key="2">
    <source>
        <dbReference type="Proteomes" id="UP000297891"/>
    </source>
</evidence>
<evidence type="ECO:0000313" key="1">
    <source>
        <dbReference type="EMBL" id="TGK95976.1"/>
    </source>
</evidence>
<dbReference type="EMBL" id="RQFP01000001">
    <property type="protein sequence ID" value="TGK95976.1"/>
    <property type="molecule type" value="Genomic_DNA"/>
</dbReference>
<reference evidence="1" key="1">
    <citation type="journal article" date="2019" name="PLoS Negl. Trop. Dis.">
        <title>Revisiting the worldwide diversity of Leptospira species in the environment.</title>
        <authorList>
            <person name="Vincent A.T."/>
            <person name="Schiettekatte O."/>
            <person name="Bourhy P."/>
            <person name="Veyrier F.J."/>
            <person name="Picardeau M."/>
        </authorList>
    </citation>
    <scope>NUCLEOTIDE SEQUENCE [LARGE SCALE GENOMIC DNA]</scope>
    <source>
        <strain evidence="1">201800277</strain>
    </source>
</reference>
<dbReference type="Proteomes" id="UP000297891">
    <property type="component" value="Unassembled WGS sequence"/>
</dbReference>
<comment type="caution">
    <text evidence="1">The sequence shown here is derived from an EMBL/GenBank/DDBJ whole genome shotgun (WGS) entry which is preliminary data.</text>
</comment>
<dbReference type="AlphaFoldDB" id="A0A2M9Y6M0"/>
<proteinExistence type="predicted"/>
<name>A0A2M9Y6M0_9LEPT</name>
<gene>
    <name evidence="1" type="ORF">EHQ30_04940</name>
</gene>